<gene>
    <name evidence="4" type="ORF">MCOR_57225</name>
</gene>
<reference evidence="4 5" key="1">
    <citation type="submission" date="2020-06" db="EMBL/GenBank/DDBJ databases">
        <authorList>
            <person name="Li R."/>
            <person name="Bekaert M."/>
        </authorList>
    </citation>
    <scope>NUCLEOTIDE SEQUENCE [LARGE SCALE GENOMIC DNA]</scope>
    <source>
        <strain evidence="5">wild</strain>
    </source>
</reference>
<evidence type="ECO:0000313" key="5">
    <source>
        <dbReference type="Proteomes" id="UP000507470"/>
    </source>
</evidence>
<dbReference type="Gene3D" id="1.25.10.10">
    <property type="entry name" value="Leucine-rich Repeat Variant"/>
    <property type="match status" value="1"/>
</dbReference>
<evidence type="ECO:0000259" key="3">
    <source>
        <dbReference type="Pfam" id="PF25154"/>
    </source>
</evidence>
<dbReference type="Pfam" id="PF25154">
    <property type="entry name" value="TPR_AP5Z1_C"/>
    <property type="match status" value="1"/>
</dbReference>
<dbReference type="InterPro" id="IPR056857">
    <property type="entry name" value="TPR_AP5Z1_N"/>
</dbReference>
<feature type="domain" description="AP-5 complex subunit zeta-1 ARM repeats" evidence="1">
    <location>
        <begin position="296"/>
        <end position="387"/>
    </location>
</feature>
<dbReference type="InterPro" id="IPR055450">
    <property type="entry name" value="AP5Z1_ARM"/>
</dbReference>
<dbReference type="Pfam" id="PF14764">
    <property type="entry name" value="SPG48"/>
    <property type="match status" value="1"/>
</dbReference>
<evidence type="ECO:0000259" key="1">
    <source>
        <dbReference type="Pfam" id="PF14764"/>
    </source>
</evidence>
<organism evidence="4 5">
    <name type="scientific">Mytilus coruscus</name>
    <name type="common">Sea mussel</name>
    <dbReference type="NCBI Taxonomy" id="42192"/>
    <lineage>
        <taxon>Eukaryota</taxon>
        <taxon>Metazoa</taxon>
        <taxon>Spiralia</taxon>
        <taxon>Lophotrochozoa</taxon>
        <taxon>Mollusca</taxon>
        <taxon>Bivalvia</taxon>
        <taxon>Autobranchia</taxon>
        <taxon>Pteriomorphia</taxon>
        <taxon>Mytilida</taxon>
        <taxon>Mytiloidea</taxon>
        <taxon>Mytilidae</taxon>
        <taxon>Mytilinae</taxon>
        <taxon>Mytilus</taxon>
    </lineage>
</organism>
<dbReference type="PANTHER" id="PTHR46488:SF1">
    <property type="entry name" value="AP-5 COMPLEX SUBUNIT ZETA-1"/>
    <property type="match status" value="1"/>
</dbReference>
<evidence type="ECO:0000313" key="4">
    <source>
        <dbReference type="EMBL" id="CAC5425395.1"/>
    </source>
</evidence>
<feature type="domain" description="AP-5 complex subunit zeta-1 N-terminal TPR" evidence="2">
    <location>
        <begin position="4"/>
        <end position="262"/>
    </location>
</feature>
<feature type="domain" description="AP-5 complex subunit zeta-1 C-terminal TPR" evidence="3">
    <location>
        <begin position="398"/>
        <end position="759"/>
    </location>
</feature>
<dbReference type="Pfam" id="PF25153">
    <property type="entry name" value="TPR_AP5Z1"/>
    <property type="match status" value="1"/>
</dbReference>
<dbReference type="OrthoDB" id="744564at2759"/>
<sequence length="763" mass="87115">MALSSIENIFAQARETSQEDIDRICSGILENLYDPEKSAECMNQLRKLYLIIHASSTQPFLTKNLVGTMVNMVEAMDPGKTKECLLCQKILTGILPFDEKDLGMETEIKNNPNEAANCALIYLIQGDKEKCWTSLLPKVEKCLSSQNIEFDVQSKLLSFLIAVSLKHQSMLQKGQIESVNAYVCDVLVKASLKQAPNPYTINPFKKEQTMVTEVDGTPSRNIFTVLNIGQYYNEDQMMNIFCFSTLYKWIYNCSKEEGRETAKSIFHNLVGKTIDYCFRILDQCERRPKMPSDVELQNSCLLETINLLDLVCKIDNGQVARVYQEIRRQHNRLSQDLSKTRLMIPVLQFFLNHSRTVAHDPHDVFRQYFHKSLSWGFTDTAIAFDTILAWNPRSFVSEFCEILPALMSPTSSVEIFHILLDLPCITICLDVIEKCNTEDVPTVPETEPNSSMEAYQHPFYRPMFLFFTRSEGGQGDTINRYLVKLQLEKDKLEESESGLAAFHKILEDYCRHPRVVVCSQVVPALLRIWFEVILEEASTDFVSHLLPVLIERCGLLYNIPEFKADVKRLISKYFVKLLKKHPTILLDQQSDILDFLMTPANITNREDFFANMVWGVGEYCSTTNDERCTTENIRRFFEVLEALTYELSGMIASTTTSSVSHAKITCMLMSTLAKLSTRCQDLIPRAILCCTKVARQQEQGYLDTDSQETIINRAQELTNILKVPNFAATALNPSSDIFTGRWHQDSSSLPTILRGVYQIISTE</sequence>
<dbReference type="Proteomes" id="UP000507470">
    <property type="component" value="Unassembled WGS sequence"/>
</dbReference>
<name>A0A6J8F0W9_MYTCO</name>
<accession>A0A6J8F0W9</accession>
<evidence type="ECO:0000259" key="2">
    <source>
        <dbReference type="Pfam" id="PF25153"/>
    </source>
</evidence>
<dbReference type="InterPro" id="IPR056856">
    <property type="entry name" value="TPR_AP5Z1_C"/>
</dbReference>
<dbReference type="AlphaFoldDB" id="A0A6J8F0W9"/>
<dbReference type="InterPro" id="IPR028222">
    <property type="entry name" value="AP5Z1"/>
</dbReference>
<proteinExistence type="predicted"/>
<dbReference type="PANTHER" id="PTHR46488">
    <property type="entry name" value="AP-5 COMPLEX SUBUNIT ZETA-1"/>
    <property type="match status" value="1"/>
</dbReference>
<keyword evidence="5" id="KW-1185">Reference proteome</keyword>
<dbReference type="GO" id="GO:0044599">
    <property type="term" value="C:AP-5 adaptor complex"/>
    <property type="evidence" value="ECO:0007669"/>
    <property type="project" value="InterPro"/>
</dbReference>
<protein>
    <submittedName>
        <fullName evidence="4">AP5Z1</fullName>
    </submittedName>
</protein>
<dbReference type="InterPro" id="IPR011989">
    <property type="entry name" value="ARM-like"/>
</dbReference>
<dbReference type="EMBL" id="CACVKT020010232">
    <property type="protein sequence ID" value="CAC5425395.1"/>
    <property type="molecule type" value="Genomic_DNA"/>
</dbReference>